<feature type="transmembrane region" description="Helical" evidence="1">
    <location>
        <begin position="21"/>
        <end position="42"/>
    </location>
</feature>
<keyword evidence="1" id="KW-1133">Transmembrane helix</keyword>
<reference evidence="2" key="2">
    <citation type="submission" date="2018-03" db="EMBL/GenBank/DDBJ databases">
        <title>The Triticum urartu genome reveals the dynamic nature of wheat genome evolution.</title>
        <authorList>
            <person name="Ling H."/>
            <person name="Ma B."/>
            <person name="Shi X."/>
            <person name="Liu H."/>
            <person name="Dong L."/>
            <person name="Sun H."/>
            <person name="Cao Y."/>
            <person name="Gao Q."/>
            <person name="Zheng S."/>
            <person name="Li Y."/>
            <person name="Yu Y."/>
            <person name="Du H."/>
            <person name="Qi M."/>
            <person name="Li Y."/>
            <person name="Yu H."/>
            <person name="Cui Y."/>
            <person name="Wang N."/>
            <person name="Chen C."/>
            <person name="Wu H."/>
            <person name="Zhao Y."/>
            <person name="Zhang J."/>
            <person name="Li Y."/>
            <person name="Zhou W."/>
            <person name="Zhang B."/>
            <person name="Hu W."/>
            <person name="Eijk M."/>
            <person name="Tang J."/>
            <person name="Witsenboer H."/>
            <person name="Zhao S."/>
            <person name="Li Z."/>
            <person name="Zhang A."/>
            <person name="Wang D."/>
            <person name="Liang C."/>
        </authorList>
    </citation>
    <scope>NUCLEOTIDE SEQUENCE [LARGE SCALE GENOMIC DNA]</scope>
    <source>
        <strain evidence="2">cv. G1812</strain>
    </source>
</reference>
<reference evidence="3" key="1">
    <citation type="journal article" date="2013" name="Nature">
        <title>Draft genome of the wheat A-genome progenitor Triticum urartu.</title>
        <authorList>
            <person name="Ling H.Q."/>
            <person name="Zhao S."/>
            <person name="Liu D."/>
            <person name="Wang J."/>
            <person name="Sun H."/>
            <person name="Zhang C."/>
            <person name="Fan H."/>
            <person name="Li D."/>
            <person name="Dong L."/>
            <person name="Tao Y."/>
            <person name="Gao C."/>
            <person name="Wu H."/>
            <person name="Li Y."/>
            <person name="Cui Y."/>
            <person name="Guo X."/>
            <person name="Zheng S."/>
            <person name="Wang B."/>
            <person name="Yu K."/>
            <person name="Liang Q."/>
            <person name="Yang W."/>
            <person name="Lou X."/>
            <person name="Chen J."/>
            <person name="Feng M."/>
            <person name="Jian J."/>
            <person name="Zhang X."/>
            <person name="Luo G."/>
            <person name="Jiang Y."/>
            <person name="Liu J."/>
            <person name="Wang Z."/>
            <person name="Sha Y."/>
            <person name="Zhang B."/>
            <person name="Wu H."/>
            <person name="Tang D."/>
            <person name="Shen Q."/>
            <person name="Xue P."/>
            <person name="Zou S."/>
            <person name="Wang X."/>
            <person name="Liu X."/>
            <person name="Wang F."/>
            <person name="Yang Y."/>
            <person name="An X."/>
            <person name="Dong Z."/>
            <person name="Zhang K."/>
            <person name="Zhang X."/>
            <person name="Luo M.C."/>
            <person name="Dvorak J."/>
            <person name="Tong Y."/>
            <person name="Wang J."/>
            <person name="Yang H."/>
            <person name="Li Z."/>
            <person name="Wang D."/>
            <person name="Zhang A."/>
            <person name="Wang J."/>
        </authorList>
    </citation>
    <scope>NUCLEOTIDE SEQUENCE</scope>
    <source>
        <strain evidence="3">cv. G1812</strain>
    </source>
</reference>
<proteinExistence type="predicted"/>
<evidence type="ECO:0000256" key="1">
    <source>
        <dbReference type="SAM" id="Phobius"/>
    </source>
</evidence>
<accession>A0A8R7V5Z7</accession>
<name>A0A8R7V5Z7_TRIUA</name>
<organism evidence="2 3">
    <name type="scientific">Triticum urartu</name>
    <name type="common">Red wild einkorn</name>
    <name type="synonym">Crithodium urartu</name>
    <dbReference type="NCBI Taxonomy" id="4572"/>
    <lineage>
        <taxon>Eukaryota</taxon>
        <taxon>Viridiplantae</taxon>
        <taxon>Streptophyta</taxon>
        <taxon>Embryophyta</taxon>
        <taxon>Tracheophyta</taxon>
        <taxon>Spermatophyta</taxon>
        <taxon>Magnoliopsida</taxon>
        <taxon>Liliopsida</taxon>
        <taxon>Poales</taxon>
        <taxon>Poaceae</taxon>
        <taxon>BOP clade</taxon>
        <taxon>Pooideae</taxon>
        <taxon>Triticodae</taxon>
        <taxon>Triticeae</taxon>
        <taxon>Triticinae</taxon>
        <taxon>Triticum</taxon>
    </lineage>
</organism>
<sequence length="93" mass="10517">MGFSGLSICAIYFFMDIHQRHLIFFWCVAYVGLLGPNATYILSCSTRFVVNSSCLWMEGTTSPRQIDVSDIKRDSLLSLQRRRLVGVQITAGH</sequence>
<keyword evidence="1" id="KW-0472">Membrane</keyword>
<reference evidence="2" key="3">
    <citation type="submission" date="2022-06" db="UniProtKB">
        <authorList>
            <consortium name="EnsemblPlants"/>
        </authorList>
    </citation>
    <scope>IDENTIFICATION</scope>
</reference>
<dbReference type="Gramene" id="TuG1812G0700004423.01.T01">
    <property type="protein sequence ID" value="TuG1812G0700004423.01.T01.cds371300"/>
    <property type="gene ID" value="TuG1812G0700004423.01"/>
</dbReference>
<evidence type="ECO:0000313" key="2">
    <source>
        <dbReference type="EnsemblPlants" id="TuG1812G0700004423.01.T01.cds371300"/>
    </source>
</evidence>
<protein>
    <submittedName>
        <fullName evidence="2">Uncharacterized protein</fullName>
    </submittedName>
</protein>
<keyword evidence="1" id="KW-0812">Transmembrane</keyword>
<evidence type="ECO:0000313" key="3">
    <source>
        <dbReference type="Proteomes" id="UP000015106"/>
    </source>
</evidence>
<dbReference type="EnsemblPlants" id="TuG1812G0700004423.01.T01">
    <property type="protein sequence ID" value="TuG1812G0700004423.01.T01.cds371300"/>
    <property type="gene ID" value="TuG1812G0700004423.01"/>
</dbReference>
<keyword evidence="3" id="KW-1185">Reference proteome</keyword>
<dbReference type="Proteomes" id="UP000015106">
    <property type="component" value="Chromosome 7"/>
</dbReference>
<dbReference type="AlphaFoldDB" id="A0A8R7V5Z7"/>